<evidence type="ECO:0000256" key="6">
    <source>
        <dbReference type="ARBA" id="ARBA00023136"/>
    </source>
</evidence>
<feature type="chain" id="PRO_5045129428" evidence="9">
    <location>
        <begin position="24"/>
        <end position="703"/>
    </location>
</feature>
<keyword evidence="3" id="KW-1134">Transmembrane beta strand</keyword>
<name>A0ABS7WMV9_9SPHN</name>
<evidence type="ECO:0000256" key="4">
    <source>
        <dbReference type="ARBA" id="ARBA00022692"/>
    </source>
</evidence>
<dbReference type="Gene3D" id="2.40.170.20">
    <property type="entry name" value="TonB-dependent receptor, beta-barrel domain"/>
    <property type="match status" value="1"/>
</dbReference>
<evidence type="ECO:0000256" key="1">
    <source>
        <dbReference type="ARBA" id="ARBA00004571"/>
    </source>
</evidence>
<keyword evidence="11" id="KW-1185">Reference proteome</keyword>
<dbReference type="Proteomes" id="UP000824621">
    <property type="component" value="Unassembled WGS sequence"/>
</dbReference>
<dbReference type="RefSeq" id="WP_143712283.1">
    <property type="nucleotide sequence ID" value="NZ_JAGSGB010000003.1"/>
</dbReference>
<keyword evidence="4" id="KW-0812">Transmembrane</keyword>
<dbReference type="InterPro" id="IPR036942">
    <property type="entry name" value="Beta-barrel_TonB_sf"/>
</dbReference>
<gene>
    <name evidence="10" type="ORF">KCN53_13990</name>
</gene>
<organism evidence="10 11">
    <name type="scientific">Pacificimonas aurantium</name>
    <dbReference type="NCBI Taxonomy" id="1250540"/>
    <lineage>
        <taxon>Bacteria</taxon>
        <taxon>Pseudomonadati</taxon>
        <taxon>Pseudomonadota</taxon>
        <taxon>Alphaproteobacteria</taxon>
        <taxon>Sphingomonadales</taxon>
        <taxon>Sphingosinicellaceae</taxon>
        <taxon>Pacificimonas</taxon>
    </lineage>
</organism>
<evidence type="ECO:0000256" key="7">
    <source>
        <dbReference type="ARBA" id="ARBA00023237"/>
    </source>
</evidence>
<keyword evidence="6" id="KW-0472">Membrane</keyword>
<keyword evidence="7" id="KW-0998">Cell outer membrane</keyword>
<evidence type="ECO:0000313" key="11">
    <source>
        <dbReference type="Proteomes" id="UP000824621"/>
    </source>
</evidence>
<dbReference type="SUPFAM" id="SSF56935">
    <property type="entry name" value="Porins"/>
    <property type="match status" value="1"/>
</dbReference>
<feature type="region of interest" description="Disordered" evidence="8">
    <location>
        <begin position="24"/>
        <end position="54"/>
    </location>
</feature>
<accession>A0ABS7WMV9</accession>
<evidence type="ECO:0000256" key="5">
    <source>
        <dbReference type="ARBA" id="ARBA00022729"/>
    </source>
</evidence>
<dbReference type="PANTHER" id="PTHR30069">
    <property type="entry name" value="TONB-DEPENDENT OUTER MEMBRANE RECEPTOR"/>
    <property type="match status" value="1"/>
</dbReference>
<dbReference type="PANTHER" id="PTHR30069:SF29">
    <property type="entry name" value="HEMOGLOBIN AND HEMOGLOBIN-HAPTOGLOBIN-BINDING PROTEIN 1-RELATED"/>
    <property type="match status" value="1"/>
</dbReference>
<evidence type="ECO:0000313" key="10">
    <source>
        <dbReference type="EMBL" id="MBZ6379741.1"/>
    </source>
</evidence>
<reference evidence="10 11" key="1">
    <citation type="submission" date="2021-04" db="EMBL/GenBank/DDBJ databases">
        <authorList>
            <person name="Pira H."/>
            <person name="Risdian C."/>
            <person name="Wink J."/>
        </authorList>
    </citation>
    <scope>NUCLEOTIDE SEQUENCE [LARGE SCALE GENOMIC DNA]</scope>
    <source>
        <strain evidence="10 11">DSM 107782</strain>
    </source>
</reference>
<dbReference type="InterPro" id="IPR039426">
    <property type="entry name" value="TonB-dep_rcpt-like"/>
</dbReference>
<comment type="subcellular location">
    <subcellularLocation>
        <location evidence="1">Cell outer membrane</location>
        <topology evidence="1">Multi-pass membrane protein</topology>
    </subcellularLocation>
</comment>
<feature type="signal peptide" evidence="9">
    <location>
        <begin position="1"/>
        <end position="23"/>
    </location>
</feature>
<sequence length="703" mass="76780">MNIKPLILAGTGMLSLWSGAAFAQEVSPPPPTPDATSVPSPDATAPDPLQADGRRTFTPADFVQFAPRTALDMVRRIPGFSIDQVESRRGLGQATSNVLINGERISGKSNGPVDALSRIPAGNVIRLEIVDGASLDVPGLSGQVLNAVTRAGRVSGQWRWSPQFRTSGTQARLGSAEISVAGGGAKTDWTLSLENQANRSGNAGTEYVTTGSGVLIDTREEKGTYYGDRPILSGAYTYRADNGNILNLNAEGQLYWFRGDEISLRSGSIDVDRTRSFFEREEEYNYELGGDYEFALLGGRLKLIGLRRYENSKFRFGLDQLFADGSPPDGERYRQQANEAETIARAEYSWTGLGGEFQLSAEAAKNILDIESDLERLDGDGVYVPVALDGSDDRVEEERGETLLSHSRALSPAFQIQAVGGVEYSRLSQVGAGGQVRTFWRPKGSVSLDWDAGPRLDLSAKLERKVGQLDFYDFIAGVNINDDREDVTNANLVPPQSWLLEVEGTRDLGAFGSVTLSLFGEAIEDIVDQIPIDGGGEAPGNAGKATRYGVELDGTFLSEPLGWPGTRLELYLNFRETDVDDPLTGLGRPISDELQTDVEVSLRHDFAGSDWAVGGGVYYEQYSPYERLTERSIFTNAPFPEFFIENKDVMGLTLRGTVGNAFDLEENAFRTIYADKEAGLIDRREDRYRTFGTVFTLTIEGSF</sequence>
<keyword evidence="10" id="KW-0675">Receptor</keyword>
<evidence type="ECO:0000256" key="3">
    <source>
        <dbReference type="ARBA" id="ARBA00022452"/>
    </source>
</evidence>
<evidence type="ECO:0000256" key="2">
    <source>
        <dbReference type="ARBA" id="ARBA00022448"/>
    </source>
</evidence>
<protein>
    <submittedName>
        <fullName evidence="10">TonB-dependent receptor</fullName>
    </submittedName>
</protein>
<keyword evidence="5 9" id="KW-0732">Signal</keyword>
<keyword evidence="2" id="KW-0813">Transport</keyword>
<evidence type="ECO:0000256" key="9">
    <source>
        <dbReference type="SAM" id="SignalP"/>
    </source>
</evidence>
<comment type="caution">
    <text evidence="10">The sequence shown here is derived from an EMBL/GenBank/DDBJ whole genome shotgun (WGS) entry which is preliminary data.</text>
</comment>
<dbReference type="EMBL" id="JAGSGB010000003">
    <property type="protein sequence ID" value="MBZ6379741.1"/>
    <property type="molecule type" value="Genomic_DNA"/>
</dbReference>
<proteinExistence type="predicted"/>
<evidence type="ECO:0000256" key="8">
    <source>
        <dbReference type="SAM" id="MobiDB-lite"/>
    </source>
</evidence>